<accession>A0A0C9UV09</accession>
<protein>
    <submittedName>
        <fullName evidence="1">Uncharacterized protein</fullName>
    </submittedName>
</protein>
<proteinExistence type="predicted"/>
<dbReference type="EMBL" id="KN837289">
    <property type="protein sequence ID" value="KIJ29156.1"/>
    <property type="molecule type" value="Genomic_DNA"/>
</dbReference>
<evidence type="ECO:0000313" key="2">
    <source>
        <dbReference type="Proteomes" id="UP000054279"/>
    </source>
</evidence>
<gene>
    <name evidence="1" type="ORF">M422DRAFT_784392</name>
</gene>
<dbReference type="HOGENOM" id="CLU_1300371_0_0_1"/>
<dbReference type="Proteomes" id="UP000054279">
    <property type="component" value="Unassembled WGS sequence"/>
</dbReference>
<keyword evidence="2" id="KW-1185">Reference proteome</keyword>
<dbReference type="AlphaFoldDB" id="A0A0C9UV09"/>
<organism evidence="1 2">
    <name type="scientific">Sphaerobolus stellatus (strain SS14)</name>
    <dbReference type="NCBI Taxonomy" id="990650"/>
    <lineage>
        <taxon>Eukaryota</taxon>
        <taxon>Fungi</taxon>
        <taxon>Dikarya</taxon>
        <taxon>Basidiomycota</taxon>
        <taxon>Agaricomycotina</taxon>
        <taxon>Agaricomycetes</taxon>
        <taxon>Phallomycetidae</taxon>
        <taxon>Geastrales</taxon>
        <taxon>Sphaerobolaceae</taxon>
        <taxon>Sphaerobolus</taxon>
    </lineage>
</organism>
<name>A0A0C9UV09_SPHS4</name>
<evidence type="ECO:0000313" key="1">
    <source>
        <dbReference type="EMBL" id="KIJ29156.1"/>
    </source>
</evidence>
<sequence length="212" mass="23712">MGVTLQQEGNNNISTSPRPHRLVGSIPVAVFDGDTHSRPSRIHLSRALPYRASPHQISDLPVFGAVPRPAGLGFLAGARRASCISERTVFLQISSRLNVFPYETRLRTCKSVRRQATTSRPQRCTACRRRRDNDDPVYTIVLRSTARLMVILRASPTLAPFQPDLHPKPDLPPSHHISSTSLHQKFSHPPNIFPMKTHVPHPYIVAYCPPRA</sequence>
<reference evidence="1 2" key="1">
    <citation type="submission" date="2014-06" db="EMBL/GenBank/DDBJ databases">
        <title>Evolutionary Origins and Diversification of the Mycorrhizal Mutualists.</title>
        <authorList>
            <consortium name="DOE Joint Genome Institute"/>
            <consortium name="Mycorrhizal Genomics Consortium"/>
            <person name="Kohler A."/>
            <person name="Kuo A."/>
            <person name="Nagy L.G."/>
            <person name="Floudas D."/>
            <person name="Copeland A."/>
            <person name="Barry K.W."/>
            <person name="Cichocki N."/>
            <person name="Veneault-Fourrey C."/>
            <person name="LaButti K."/>
            <person name="Lindquist E.A."/>
            <person name="Lipzen A."/>
            <person name="Lundell T."/>
            <person name="Morin E."/>
            <person name="Murat C."/>
            <person name="Riley R."/>
            <person name="Ohm R."/>
            <person name="Sun H."/>
            <person name="Tunlid A."/>
            <person name="Henrissat B."/>
            <person name="Grigoriev I.V."/>
            <person name="Hibbett D.S."/>
            <person name="Martin F."/>
        </authorList>
    </citation>
    <scope>NUCLEOTIDE SEQUENCE [LARGE SCALE GENOMIC DNA]</scope>
    <source>
        <strain evidence="1 2">SS14</strain>
    </source>
</reference>